<proteinExistence type="predicted"/>
<name>A0AAU9QIS1_9VIBR</name>
<evidence type="ECO:0000313" key="2">
    <source>
        <dbReference type="EMBL" id="CAH1583133.1"/>
    </source>
</evidence>
<gene>
    <name evidence="2" type="ORF">THF1A12_190058</name>
</gene>
<feature type="compositionally biased region" description="Polar residues" evidence="1">
    <location>
        <begin position="1278"/>
        <end position="1289"/>
    </location>
</feature>
<evidence type="ECO:0008006" key="4">
    <source>
        <dbReference type="Google" id="ProtNLM"/>
    </source>
</evidence>
<feature type="region of interest" description="Disordered" evidence="1">
    <location>
        <begin position="278"/>
        <end position="306"/>
    </location>
</feature>
<dbReference type="Proteomes" id="UP001295462">
    <property type="component" value="Unassembled WGS sequence"/>
</dbReference>
<evidence type="ECO:0000256" key="1">
    <source>
        <dbReference type="SAM" id="MobiDB-lite"/>
    </source>
</evidence>
<dbReference type="InterPro" id="IPR014121">
    <property type="entry name" value="TraN_Ftype"/>
</dbReference>
<dbReference type="Gene3D" id="2.60.120.200">
    <property type="match status" value="1"/>
</dbReference>
<feature type="region of interest" description="Disordered" evidence="1">
    <location>
        <begin position="1278"/>
        <end position="1306"/>
    </location>
</feature>
<evidence type="ECO:0000313" key="3">
    <source>
        <dbReference type="Proteomes" id="UP001295462"/>
    </source>
</evidence>
<comment type="caution">
    <text evidence="2">The sequence shown here is derived from an EMBL/GenBank/DDBJ whole genome shotgun (WGS) entry which is preliminary data.</text>
</comment>
<reference evidence="2" key="1">
    <citation type="submission" date="2022-01" db="EMBL/GenBank/DDBJ databases">
        <authorList>
            <person name="Lagorce A."/>
        </authorList>
    </citation>
    <scope>NUCLEOTIDE SEQUENCE</scope>
    <source>
        <strain evidence="2">Th15_F1_A12</strain>
    </source>
</reference>
<accession>A0AAU9QIS1</accession>
<dbReference type="EMBL" id="CAKMUD010000071">
    <property type="protein sequence ID" value="CAH1583133.1"/>
    <property type="molecule type" value="Genomic_DNA"/>
</dbReference>
<dbReference type="RefSeq" id="WP_095666143.1">
    <property type="nucleotide sequence ID" value="NZ_CAKMTZ010000093.1"/>
</dbReference>
<sequence>MRKTFKQIIVTYFSMMIMLLQGVNSVSTPYRALGLVVQATKVISNPWALGLGGGASIAASTLYAPEVNAAPSLSAPETSCPDGYSRSGSQCILKETTPILEGCSTSGYTPTDVYMSALGIYIDSCVKYFSQKAAVLCATNEESGGTNGQQCRTVSNPLGSSENPYCPAGKTLSNGKCRGAWYTPSTSSYVCPDLCNVPLSSPTASCPASEDPIENIDPITAKCTAKGVAEGYCYSGEIVQLDLPNLDWSIESPVAPMTASDPVMCYRSAYESVVRQCPTPNASNPSNTQPEWETPTGTDSENPNYYDSESGVVTTCIRTWYEDLINTCADGLAYDANLGACVNEASVTCPSGYSYSNGQCISPSGSVTCTSDRTYDEASGACVLNVDDPTSFEGAYAMGADFGFAVGGVQKNKTQSADQSGNVTLDMGLLNSQANAQLQSNTNIGSVSTIGENDATNNSYADISGTYWNESAQTKAITTNYNSYQSYLGDTNRNKTPNLAAEAYAVVDDTIDKNRPSGIDPTEEWLTSSQDIYESVADGTNTYFGDCSTAATTKTVLDTSKQVVTYQTCNKPVVSNYNSCQVKRKVTEPNLKIIEGADNANVQILSPTRIRLTLGKDGDNYLHQNPGEACSIYDSNIVLKFANDIDVKSAVLYRAVYDDIFVLSADGNEIYRGKGGPWANSGFPTTSTGCELSTSWVFDGQNDVTSQFQTAIRDDSEISFNYKVGVAGDGEAFAYVDVEFNKDIYTDWEFENIYEPEGCLEKIQSNYYTTSGWECDLGIDQDRTIGMEDWIEWDNVKNWNISNGGYDATSTQNGPWSAYGSADDVGEIWFEGNITMPGSDDDTFGFIVGYPETPIWNKDPKSDDYVPGAADDDNNHYYMILWTGNTKSNGAWQGLHMVKSYANYRTLEGRFGDWGINFPVDKYETDAYGNSALVVDNIYSNTSLKWANNKKYKFEIHQDEYGYFYFIVDGTKYIDFTPTDHDIKTGRFAFTSVSLQYVKLTGLTKKFDLNMPALFDGDTNPSICMVAHAKDVTYDPLNGGKVDGLSYSQIKSLPDTCTDLANNDEQCSWSGRECVDGYEKDDGSCLYEQNTYTCVDNSNAWVEVPVESTCQQILPCSEGDECDVRTSGENTDFAEVVSQLAVVSEMRNYMNCADNSDANTCEVFVGKKRYCSYDQFGLIDCCEEFKGRTIDLFQMATNMMSLASFADSQFGISESMGNAMFGTDGTIIGEGEGDGWVPNDWWGVADTGAWKSIESAGDTFSTQYDAFTNDPWGYVTSQTADTHSNQLDNTKGDDSERPTQENGSAGENMWVDYLTEKLKSKIKAEVINYASKYIVNLLPEAMKAAIIEAGKSMGLGAASGGAGSTTAASVVAEGIATVAVAMAWIAAAYAVVQIALALYQKFNGCKDEEMDMPQEIKGKKCLFAYKQSCNKKFGICMNKHKDKYCCFESVLSRIIVSQAIQQPEPFGTSYSPAQWYNTQQCRGLSIAEVALVDFSIIDLSEWYELAVQSGTLPDGQDTLVEWTKDNSYVNPYGRNDTASLQELRDQNDAQTTYREAIDAADTLNSIECSDSSNLQGCQTGIFAD</sequence>
<dbReference type="Pfam" id="PF06986">
    <property type="entry name" value="F_T4SS_TraN"/>
    <property type="match status" value="2"/>
</dbReference>
<protein>
    <recommendedName>
        <fullName evidence="4">Conjugal transfer protein TraN</fullName>
    </recommendedName>
</protein>
<organism evidence="2 3">
    <name type="scientific">Vibrio jasicida</name>
    <dbReference type="NCBI Taxonomy" id="766224"/>
    <lineage>
        <taxon>Bacteria</taxon>
        <taxon>Pseudomonadati</taxon>
        <taxon>Pseudomonadota</taxon>
        <taxon>Gammaproteobacteria</taxon>
        <taxon>Vibrionales</taxon>
        <taxon>Vibrionaceae</taxon>
        <taxon>Vibrio</taxon>
    </lineage>
</organism>
<feature type="compositionally biased region" description="Basic and acidic residues" evidence="1">
    <location>
        <begin position="1290"/>
        <end position="1299"/>
    </location>
</feature>